<comment type="caution">
    <text evidence="3">The sequence shown here is derived from an EMBL/GenBank/DDBJ whole genome shotgun (WGS) entry which is preliminary data.</text>
</comment>
<dbReference type="InterPro" id="IPR029058">
    <property type="entry name" value="AB_hydrolase_fold"/>
</dbReference>
<dbReference type="SUPFAM" id="SSF53474">
    <property type="entry name" value="alpha/beta-Hydrolases"/>
    <property type="match status" value="1"/>
</dbReference>
<protein>
    <submittedName>
        <fullName evidence="3">Putative membrane protein</fullName>
    </submittedName>
</protein>
<name>A0A853C7P5_9ACTN</name>
<keyword evidence="4" id="KW-1185">Reference proteome</keyword>
<feature type="domain" description="Alpha/beta-hydrolase catalytic" evidence="2">
    <location>
        <begin position="91"/>
        <end position="221"/>
    </location>
</feature>
<gene>
    <name evidence="3" type="ORF">GGQ55_000153</name>
</gene>
<proteinExistence type="predicted"/>
<dbReference type="Proteomes" id="UP000541969">
    <property type="component" value="Unassembled WGS sequence"/>
</dbReference>
<dbReference type="Pfam" id="PF10081">
    <property type="entry name" value="Abhydrolase_9"/>
    <property type="match status" value="2"/>
</dbReference>
<keyword evidence="1" id="KW-0472">Membrane</keyword>
<feature type="domain" description="Alpha/beta-hydrolase catalytic" evidence="2">
    <location>
        <begin position="254"/>
        <end position="298"/>
    </location>
</feature>
<feature type="transmembrane region" description="Helical" evidence="1">
    <location>
        <begin position="28"/>
        <end position="56"/>
    </location>
</feature>
<evidence type="ECO:0000256" key="1">
    <source>
        <dbReference type="SAM" id="Phobius"/>
    </source>
</evidence>
<keyword evidence="1" id="KW-0812">Transmembrane</keyword>
<dbReference type="InterPro" id="IPR027787">
    <property type="entry name" value="Alpha/beta-hydrolase_catalytic"/>
</dbReference>
<evidence type="ECO:0000313" key="3">
    <source>
        <dbReference type="EMBL" id="NYJ03875.1"/>
    </source>
</evidence>
<organism evidence="3 4">
    <name type="scientific">Petropleomorpha daqingensis</name>
    <dbReference type="NCBI Taxonomy" id="2026353"/>
    <lineage>
        <taxon>Bacteria</taxon>
        <taxon>Bacillati</taxon>
        <taxon>Actinomycetota</taxon>
        <taxon>Actinomycetes</taxon>
        <taxon>Geodermatophilales</taxon>
        <taxon>Geodermatophilaceae</taxon>
        <taxon>Petropleomorpha</taxon>
    </lineage>
</organism>
<reference evidence="3 4" key="1">
    <citation type="submission" date="2020-07" db="EMBL/GenBank/DDBJ databases">
        <title>Sequencing the genomes of 1000 actinobacteria strains.</title>
        <authorList>
            <person name="Klenk H.-P."/>
        </authorList>
    </citation>
    <scope>NUCLEOTIDE SEQUENCE [LARGE SCALE GENOMIC DNA]</scope>
    <source>
        <strain evidence="3 4">DSM 104001</strain>
    </source>
</reference>
<keyword evidence="1" id="KW-1133">Transmembrane helix</keyword>
<evidence type="ECO:0000313" key="4">
    <source>
        <dbReference type="Proteomes" id="UP000541969"/>
    </source>
</evidence>
<accession>A0A853C7P5</accession>
<dbReference type="EMBL" id="JACBZT010000001">
    <property type="protein sequence ID" value="NYJ03875.1"/>
    <property type="molecule type" value="Genomic_DNA"/>
</dbReference>
<evidence type="ECO:0000259" key="2">
    <source>
        <dbReference type="Pfam" id="PF10081"/>
    </source>
</evidence>
<dbReference type="AlphaFoldDB" id="A0A853C7P5"/>
<sequence>MRHPWAAVVGWTTTIATATTPWLLEPPLWVRLVAAVLAGLTAWGAARAVGGLVAGVRNVLRGRAHSPRLAVGLAAALVLAGCAAPSSRAPDEVAAEATRAQLAESNGLARSTILVAIPTGSGWVDEGAVSSLSRLTGGDLAVVSVPYAHHPSWVEFLLGTGRATRSATAVLRAVRDEVSALPVARRPRVLIFGESLGATAAAAAVQEVGGVDGCLLVGRPGSAGGDPVPGCTDVRNDDDPIPWWRPGALVSPRAGLPWLPGVTFWQLTGGMVTSLDQPLGHGHRYGTTLADDWAQLLPESIGAMSR</sequence>
<dbReference type="RefSeq" id="WP_179714662.1">
    <property type="nucleotide sequence ID" value="NZ_JACBZT010000001.1"/>
</dbReference>